<dbReference type="EMBL" id="BMRG01000011">
    <property type="protein sequence ID" value="GGP69386.1"/>
    <property type="molecule type" value="Genomic_DNA"/>
</dbReference>
<feature type="transmembrane region" description="Helical" evidence="1">
    <location>
        <begin position="124"/>
        <end position="143"/>
    </location>
</feature>
<keyword evidence="1" id="KW-0812">Transmembrane</keyword>
<evidence type="ECO:0000313" key="3">
    <source>
        <dbReference type="Proteomes" id="UP000639606"/>
    </source>
</evidence>
<organism evidence="2 3">
    <name type="scientific">Saccharothrix coeruleofusca</name>
    <dbReference type="NCBI Taxonomy" id="33919"/>
    <lineage>
        <taxon>Bacteria</taxon>
        <taxon>Bacillati</taxon>
        <taxon>Actinomycetota</taxon>
        <taxon>Actinomycetes</taxon>
        <taxon>Pseudonocardiales</taxon>
        <taxon>Pseudonocardiaceae</taxon>
        <taxon>Saccharothrix</taxon>
    </lineage>
</organism>
<gene>
    <name evidence="2" type="ORF">GCM10010185_47720</name>
</gene>
<sequence length="190" mass="20305">MNPRTAFIAAPLLVLAYGVIRIVDGFDGVRGPGPAWTIGHLAFLAALVLFVGIFHQMREMIGPSAPARVTAAVATLGALALFGQFAVDVVAGLLADDHAELVAISREVRSWPGVRPVIYDFGPYLFYVGQLALVVQLAAHRVVKAWMPVLVLADLVMPLIDKDLIPVGAVLLLVSFAPLARRAARRPVLV</sequence>
<dbReference type="AlphaFoldDB" id="A0A918AQH9"/>
<protein>
    <submittedName>
        <fullName evidence="2">Uncharacterized protein</fullName>
    </submittedName>
</protein>
<reference evidence="2" key="1">
    <citation type="journal article" date="2014" name="Int. J. Syst. Evol. Microbiol.">
        <title>Complete genome sequence of Corynebacterium casei LMG S-19264T (=DSM 44701T), isolated from a smear-ripened cheese.</title>
        <authorList>
            <consortium name="US DOE Joint Genome Institute (JGI-PGF)"/>
            <person name="Walter F."/>
            <person name="Albersmeier A."/>
            <person name="Kalinowski J."/>
            <person name="Ruckert C."/>
        </authorList>
    </citation>
    <scope>NUCLEOTIDE SEQUENCE</scope>
    <source>
        <strain evidence="2">JCM 3313</strain>
    </source>
</reference>
<proteinExistence type="predicted"/>
<evidence type="ECO:0000313" key="2">
    <source>
        <dbReference type="EMBL" id="GGP69386.1"/>
    </source>
</evidence>
<keyword evidence="1" id="KW-1133">Transmembrane helix</keyword>
<name>A0A918AQH9_9PSEU</name>
<reference evidence="2" key="2">
    <citation type="submission" date="2020-09" db="EMBL/GenBank/DDBJ databases">
        <authorList>
            <person name="Sun Q."/>
            <person name="Ohkuma M."/>
        </authorList>
    </citation>
    <scope>NUCLEOTIDE SEQUENCE</scope>
    <source>
        <strain evidence="2">JCM 3313</strain>
    </source>
</reference>
<dbReference type="RefSeq" id="WP_189225543.1">
    <property type="nucleotide sequence ID" value="NZ_BMRG01000011.1"/>
</dbReference>
<feature type="transmembrane region" description="Helical" evidence="1">
    <location>
        <begin position="35"/>
        <end position="55"/>
    </location>
</feature>
<evidence type="ECO:0000256" key="1">
    <source>
        <dbReference type="SAM" id="Phobius"/>
    </source>
</evidence>
<feature type="transmembrane region" description="Helical" evidence="1">
    <location>
        <begin position="67"/>
        <end position="87"/>
    </location>
</feature>
<comment type="caution">
    <text evidence="2">The sequence shown here is derived from an EMBL/GenBank/DDBJ whole genome shotgun (WGS) entry which is preliminary data.</text>
</comment>
<keyword evidence="3" id="KW-1185">Reference proteome</keyword>
<dbReference type="Proteomes" id="UP000639606">
    <property type="component" value="Unassembled WGS sequence"/>
</dbReference>
<accession>A0A918AQH9</accession>
<keyword evidence="1" id="KW-0472">Membrane</keyword>